<evidence type="ECO:0000313" key="2">
    <source>
        <dbReference type="EMBL" id="GBO08416.1"/>
    </source>
</evidence>
<organism evidence="2 3">
    <name type="scientific">Araneus ventricosus</name>
    <name type="common">Orbweaver spider</name>
    <name type="synonym">Epeira ventricosa</name>
    <dbReference type="NCBI Taxonomy" id="182803"/>
    <lineage>
        <taxon>Eukaryota</taxon>
        <taxon>Metazoa</taxon>
        <taxon>Ecdysozoa</taxon>
        <taxon>Arthropoda</taxon>
        <taxon>Chelicerata</taxon>
        <taxon>Arachnida</taxon>
        <taxon>Araneae</taxon>
        <taxon>Araneomorphae</taxon>
        <taxon>Entelegynae</taxon>
        <taxon>Araneoidea</taxon>
        <taxon>Araneidae</taxon>
        <taxon>Araneus</taxon>
    </lineage>
</organism>
<name>A0A4Y2U9V0_ARAVE</name>
<keyword evidence="3" id="KW-1185">Reference proteome</keyword>
<dbReference type="OrthoDB" id="6459972at2759"/>
<dbReference type="Proteomes" id="UP000499080">
    <property type="component" value="Unassembled WGS sequence"/>
</dbReference>
<feature type="region of interest" description="Disordered" evidence="1">
    <location>
        <begin position="1"/>
        <end position="24"/>
    </location>
</feature>
<evidence type="ECO:0000256" key="1">
    <source>
        <dbReference type="SAM" id="MobiDB-lite"/>
    </source>
</evidence>
<gene>
    <name evidence="2" type="ORF">AVEN_13700_1</name>
</gene>
<proteinExistence type="predicted"/>
<evidence type="ECO:0000313" key="3">
    <source>
        <dbReference type="Proteomes" id="UP000499080"/>
    </source>
</evidence>
<protein>
    <submittedName>
        <fullName evidence="2">Uncharacterized protein</fullName>
    </submittedName>
</protein>
<comment type="caution">
    <text evidence="2">The sequence shown here is derived from an EMBL/GenBank/DDBJ whole genome shotgun (WGS) entry which is preliminary data.</text>
</comment>
<dbReference type="EMBL" id="BGPR01034158">
    <property type="protein sequence ID" value="GBO08416.1"/>
    <property type="molecule type" value="Genomic_DNA"/>
</dbReference>
<reference evidence="2 3" key="1">
    <citation type="journal article" date="2019" name="Sci. Rep.">
        <title>Orb-weaving spider Araneus ventricosus genome elucidates the spidroin gene catalogue.</title>
        <authorList>
            <person name="Kono N."/>
            <person name="Nakamura H."/>
            <person name="Ohtoshi R."/>
            <person name="Moran D.A.P."/>
            <person name="Shinohara A."/>
            <person name="Yoshida Y."/>
            <person name="Fujiwara M."/>
            <person name="Mori M."/>
            <person name="Tomita M."/>
            <person name="Arakawa K."/>
        </authorList>
    </citation>
    <scope>NUCLEOTIDE SEQUENCE [LARGE SCALE GENOMIC DNA]</scope>
</reference>
<accession>A0A4Y2U9V0</accession>
<dbReference type="AlphaFoldDB" id="A0A4Y2U9V0"/>
<sequence length="146" mass="16799">MVETGQYKVPSYSSPTKNHKIDNKTNSVLAEFDKSDREISENPFKTVSRKNAAKSQTVENKIVIETSNQYQHHMDVEDQDNSNDSPKIFIPAINLKLTEDCNLTIQGISKNHPETTNKYDRGYIRISPHSLEDREKIIEYLNKSIE</sequence>